<dbReference type="Pfam" id="PF00753">
    <property type="entry name" value="Lactamase_B"/>
    <property type="match status" value="1"/>
</dbReference>
<dbReference type="GO" id="GO:0070813">
    <property type="term" value="P:hydrogen sulfide metabolic process"/>
    <property type="evidence" value="ECO:0007669"/>
    <property type="project" value="TreeGrafter"/>
</dbReference>
<keyword evidence="2" id="KW-0378">Hydrolase</keyword>
<organism evidence="2 3">
    <name type="scientific">Aspergillus candidus</name>
    <dbReference type="NCBI Taxonomy" id="41067"/>
    <lineage>
        <taxon>Eukaryota</taxon>
        <taxon>Fungi</taxon>
        <taxon>Dikarya</taxon>
        <taxon>Ascomycota</taxon>
        <taxon>Pezizomycotina</taxon>
        <taxon>Eurotiomycetes</taxon>
        <taxon>Eurotiomycetidae</taxon>
        <taxon>Eurotiales</taxon>
        <taxon>Aspergillaceae</taxon>
        <taxon>Aspergillus</taxon>
        <taxon>Aspergillus subgen. Circumdati</taxon>
    </lineage>
</organism>
<dbReference type="GO" id="GO:0006749">
    <property type="term" value="P:glutathione metabolic process"/>
    <property type="evidence" value="ECO:0007669"/>
    <property type="project" value="InterPro"/>
</dbReference>
<gene>
    <name evidence="2" type="ORF">BDW47DRAFT_132524</name>
</gene>
<dbReference type="RefSeq" id="XP_024670948.1">
    <property type="nucleotide sequence ID" value="XM_024817574.1"/>
</dbReference>
<dbReference type="Proteomes" id="UP000234585">
    <property type="component" value="Unassembled WGS sequence"/>
</dbReference>
<dbReference type="SUPFAM" id="SSF56281">
    <property type="entry name" value="Metallo-hydrolase/oxidoreductase"/>
    <property type="match status" value="1"/>
</dbReference>
<evidence type="ECO:0000259" key="1">
    <source>
        <dbReference type="SMART" id="SM00849"/>
    </source>
</evidence>
<dbReference type="AlphaFoldDB" id="A0A2I2F8G8"/>
<evidence type="ECO:0000313" key="2">
    <source>
        <dbReference type="EMBL" id="PLB36936.1"/>
    </source>
</evidence>
<dbReference type="GO" id="GO:0050313">
    <property type="term" value="F:sulfur dioxygenase activity"/>
    <property type="evidence" value="ECO:0007669"/>
    <property type="project" value="InterPro"/>
</dbReference>
<dbReference type="Gene3D" id="3.60.15.10">
    <property type="entry name" value="Ribonuclease Z/Hydroxyacylglutathione hydrolase-like"/>
    <property type="match status" value="1"/>
</dbReference>
<dbReference type="InterPro" id="IPR051682">
    <property type="entry name" value="Mito_Persulfide_Diox"/>
</dbReference>
<sequence length="299" mass="32693">MDPIVHTVFEPSTGTWQYVVACPSTRAAAIIDPVLDFDLASATITTRSADSLLALVKEHNYTVTYLLETHAHADHLTAAAYLQEKLVASGQPRPPICIGARIRTVQETAAQKYHIPESELAQAFDKLLADDDQLPLGNLSITLLHLPGHTPDHMGYRIQDNIFTGDSIFNPDVGSARCDFPGGDARALFHSMKTLLNLPPYVRLYTGHDYPPAPATEADAKRAPLAYVTVADQKARNKHAKDGSAEEDFVQWRADRDSGLNEPRLLHPALQVNVRGGRMPVGMEMAMTPGGDKVGLRWG</sequence>
<dbReference type="EMBL" id="KZ559147">
    <property type="protein sequence ID" value="PLB36936.1"/>
    <property type="molecule type" value="Genomic_DNA"/>
</dbReference>
<reference evidence="2 3" key="1">
    <citation type="submission" date="2017-12" db="EMBL/GenBank/DDBJ databases">
        <authorList>
            <consortium name="DOE Joint Genome Institute"/>
            <person name="Haridas S."/>
            <person name="Kjaerbolling I."/>
            <person name="Vesth T.C."/>
            <person name="Frisvad J.C."/>
            <person name="Nybo J.L."/>
            <person name="Theobald S."/>
            <person name="Kuo A."/>
            <person name="Bowyer P."/>
            <person name="Matsuda Y."/>
            <person name="Mondo S."/>
            <person name="Lyhne E.K."/>
            <person name="Kogle M.E."/>
            <person name="Clum A."/>
            <person name="Lipzen A."/>
            <person name="Salamov A."/>
            <person name="Ngan C.Y."/>
            <person name="Daum C."/>
            <person name="Chiniquy J."/>
            <person name="Barry K."/>
            <person name="LaButti K."/>
            <person name="Simmons B.A."/>
            <person name="Magnuson J.K."/>
            <person name="Mortensen U.H."/>
            <person name="Larsen T.O."/>
            <person name="Grigoriev I.V."/>
            <person name="Baker S.E."/>
            <person name="Andersen M.R."/>
            <person name="Nordberg H.P."/>
            <person name="Cantor M.N."/>
            <person name="Hua S.X."/>
        </authorList>
    </citation>
    <scope>NUCLEOTIDE SEQUENCE [LARGE SCALE GENOMIC DNA]</scope>
    <source>
        <strain evidence="2 3">CBS 102.13</strain>
    </source>
</reference>
<dbReference type="OrthoDB" id="449487at2759"/>
<protein>
    <submittedName>
        <fullName evidence="2">Metallo-hydrolase/oxidoreductase</fullName>
    </submittedName>
</protein>
<dbReference type="InterPro" id="IPR001279">
    <property type="entry name" value="Metallo-B-lactamas"/>
</dbReference>
<dbReference type="PANTHER" id="PTHR43084">
    <property type="entry name" value="PERSULFIDE DIOXYGENASE ETHE1"/>
    <property type="match status" value="1"/>
</dbReference>
<dbReference type="SMART" id="SM00849">
    <property type="entry name" value="Lactamase_B"/>
    <property type="match status" value="1"/>
</dbReference>
<name>A0A2I2F8G8_ASPCN</name>
<proteinExistence type="predicted"/>
<dbReference type="PANTHER" id="PTHR43084:SF8">
    <property type="entry name" value="METALLO-BETA-LACTAMASE SUPERFAMILY PROTEIN"/>
    <property type="match status" value="1"/>
</dbReference>
<dbReference type="STRING" id="41067.A0A2I2F8G8"/>
<keyword evidence="3" id="KW-1185">Reference proteome</keyword>
<accession>A0A2I2F8G8</accession>
<feature type="domain" description="Metallo-beta-lactamase" evidence="1">
    <location>
        <begin position="14"/>
        <end position="208"/>
    </location>
</feature>
<dbReference type="InterPro" id="IPR044528">
    <property type="entry name" value="POD-like_MBL-fold"/>
</dbReference>
<dbReference type="GeneID" id="36524734"/>
<dbReference type="GO" id="GO:0016787">
    <property type="term" value="F:hydrolase activity"/>
    <property type="evidence" value="ECO:0007669"/>
    <property type="project" value="UniProtKB-KW"/>
</dbReference>
<dbReference type="CDD" id="cd07724">
    <property type="entry name" value="POD-like_MBL-fold"/>
    <property type="match status" value="1"/>
</dbReference>
<evidence type="ECO:0000313" key="3">
    <source>
        <dbReference type="Proteomes" id="UP000234585"/>
    </source>
</evidence>
<dbReference type="InterPro" id="IPR036866">
    <property type="entry name" value="RibonucZ/Hydroxyglut_hydro"/>
</dbReference>